<evidence type="ECO:0000256" key="2">
    <source>
        <dbReference type="SAM" id="MobiDB-lite"/>
    </source>
</evidence>
<evidence type="ECO:0000259" key="3">
    <source>
        <dbReference type="Pfam" id="PF00899"/>
    </source>
</evidence>
<dbReference type="OrthoDB" id="10255449at2759"/>
<name>A0A640KAI0_LEITA</name>
<dbReference type="PANTHER" id="PTHR10953">
    <property type="entry name" value="UBIQUITIN-ACTIVATING ENZYME E1"/>
    <property type="match status" value="1"/>
</dbReference>
<feature type="region of interest" description="Disordered" evidence="2">
    <location>
        <begin position="1016"/>
        <end position="1039"/>
    </location>
</feature>
<dbReference type="Gene3D" id="3.10.290.20">
    <property type="entry name" value="Ubiquitin-like 2 activating enzyme e1b. Chain: B, domain 3"/>
    <property type="match status" value="1"/>
</dbReference>
<evidence type="ECO:0000256" key="1">
    <source>
        <dbReference type="ARBA" id="ARBA00022598"/>
    </source>
</evidence>
<organism evidence="5 6">
    <name type="scientific">Leishmania tarentolae</name>
    <name type="common">Sauroleishmania tarentolae</name>
    <dbReference type="NCBI Taxonomy" id="5689"/>
    <lineage>
        <taxon>Eukaryota</taxon>
        <taxon>Discoba</taxon>
        <taxon>Euglenozoa</taxon>
        <taxon>Kinetoplastea</taxon>
        <taxon>Metakinetoplastina</taxon>
        <taxon>Trypanosomatida</taxon>
        <taxon>Trypanosomatidae</taxon>
        <taxon>Leishmaniinae</taxon>
        <taxon>Leishmania</taxon>
        <taxon>lizard Leishmania</taxon>
    </lineage>
</organism>
<dbReference type="PANTHER" id="PTHR10953:SF5">
    <property type="entry name" value="SUMO-ACTIVATING ENZYME SUBUNIT 2"/>
    <property type="match status" value="1"/>
</dbReference>
<dbReference type="InterPro" id="IPR035985">
    <property type="entry name" value="Ubiquitin-activating_enz"/>
</dbReference>
<dbReference type="AlphaFoldDB" id="A0A640KAI0"/>
<feature type="domain" description="THIF-type NAD/FAD binding fold" evidence="3">
    <location>
        <begin position="274"/>
        <end position="744"/>
    </location>
</feature>
<dbReference type="GO" id="GO:0031510">
    <property type="term" value="C:SUMO activating enzyme complex"/>
    <property type="evidence" value="ECO:0007669"/>
    <property type="project" value="TreeGrafter"/>
</dbReference>
<sequence>MSERCIKSVVEVPIGHVVVPHISAAEAATSAAVAPSAGPAPKKARTEAVGVLNSSSAPPDVLIAAAWREDCIADALRGYAVAALKKVSCEASAVSDSSSSAAAAAAALKALNDAASSWVNAWPAVRISWMPEAMTDGGAEATTSTMGGWSTMSFSFVPGALESASSPAVKGARVNVGKATIPDATSAVDATTLRVLASISLPRSLHVPYRGSSSDGTANNCTWFLSAVLTETIEICAATAMPPSGSCYVQHSPVSTWTARSRRYSGLPMELLARPILVVGAGGIGCEVLKVLVLRGFTQIHLIDLDTIDATNLNRQFLFQVADVGNSKADTARRTVLGWFDADHSPVSEHASALAGRRTRPCVVAYHDNIKTEHHDDVFYRQFAVVLSALDNVSARQHVNRMCMRNNIPLIESGTMGYNGQVQPILKNVYECYDCRPKPSQTATFAVCTIHARPTTMVHCVHYAKELYEVLFGSDPSDMDGKAESALSDAGVTAEAGSGSSTSLQGGKRQHGATAPSDGGELSYLRVMVSDWRHHLSTESPGSPAEPTCAVAELPSTRGHTDGDNCSGWEGSRSASAAALAVELLRLLFVKKVDELLALKTSWSTEPPEPLSLRDVDRVAAAHMSLNATGASPAPLSRDDVLSVQDCMELFIRSVRQCLARPSGLAFRKEDDAAASFVSATANLRAHVFHIAGQSLEEVRSIAGSIVPAIATTNAIIAAAVVHELITLLRSSISEPEETSAAQPAPLSQGEVNGRSIPTSTQMSSRPHVVYARKVPQVRRRRVSLSQGQRYTAPALFMGYAGDIAHSSNDGSWVSAPHCAPPQAALTFVGAERGTAQLHRMHDAADRGVKAERTVVVVDRYLVHSTMPNPPNRAHCRVCQDVHPEVCVRLDLRSATLGQFVHDVLESALGWEAPSVSYGPTMLYEDEDYEDLADQILADVLQLAPAEAGPVGHHRQSYTLTADALNKDIPWSVVLTQDDKASVEPTPSPSAMFFQIFGREEAEVAEERALARLAARHELPGEKGKEGAPGASPGTAGLASSAAATAPVAVEVIVSEEDEVLDVTPGRNGASNVAAEEDIVLLD</sequence>
<evidence type="ECO:0000313" key="5">
    <source>
        <dbReference type="EMBL" id="GET86151.1"/>
    </source>
</evidence>
<dbReference type="FunFam" id="3.40.50.720:FF:000669">
    <property type="entry name" value="SUMO-activating enzyme subunit"/>
    <property type="match status" value="1"/>
</dbReference>
<keyword evidence="1" id="KW-0436">Ligase</keyword>
<comment type="caution">
    <text evidence="5">The sequence shown here is derived from an EMBL/GenBank/DDBJ whole genome shotgun (WGS) entry which is preliminary data.</text>
</comment>
<proteinExistence type="predicted"/>
<keyword evidence="6" id="KW-1185">Reference proteome</keyword>
<dbReference type="Pfam" id="PF00899">
    <property type="entry name" value="ThiF"/>
    <property type="match status" value="1"/>
</dbReference>
<dbReference type="InterPro" id="IPR028077">
    <property type="entry name" value="UAE_UbL_dom"/>
</dbReference>
<protein>
    <submittedName>
        <fullName evidence="5">Ubiquitin-activating enzyme-like protein</fullName>
    </submittedName>
</protein>
<dbReference type="GO" id="GO:0005737">
    <property type="term" value="C:cytoplasm"/>
    <property type="evidence" value="ECO:0007669"/>
    <property type="project" value="TreeGrafter"/>
</dbReference>
<feature type="region of interest" description="Disordered" evidence="2">
    <location>
        <begin position="479"/>
        <end position="520"/>
    </location>
</feature>
<feature type="region of interest" description="Disordered" evidence="2">
    <location>
        <begin position="737"/>
        <end position="766"/>
    </location>
</feature>
<dbReference type="GO" id="GO:0016925">
    <property type="term" value="P:protein sumoylation"/>
    <property type="evidence" value="ECO:0007669"/>
    <property type="project" value="TreeGrafter"/>
</dbReference>
<dbReference type="SUPFAM" id="SSF69572">
    <property type="entry name" value="Activating enzymes of the ubiquitin-like proteins"/>
    <property type="match status" value="2"/>
</dbReference>
<dbReference type="Pfam" id="PF14732">
    <property type="entry name" value="UAE_UbL"/>
    <property type="match status" value="1"/>
</dbReference>
<dbReference type="GO" id="GO:0019948">
    <property type="term" value="F:SUMO activating enzyme activity"/>
    <property type="evidence" value="ECO:0007669"/>
    <property type="project" value="TreeGrafter"/>
</dbReference>
<feature type="compositionally biased region" description="Basic and acidic residues" evidence="2">
    <location>
        <begin position="1016"/>
        <end position="1026"/>
    </location>
</feature>
<dbReference type="InterPro" id="IPR045886">
    <property type="entry name" value="ThiF/MoeB/HesA"/>
</dbReference>
<feature type="domain" description="Ubiquitin/SUMO-activating enzyme ubiquitin-like" evidence="4">
    <location>
        <begin position="888"/>
        <end position="980"/>
    </location>
</feature>
<accession>A0A640KAI0</accession>
<evidence type="ECO:0000313" key="6">
    <source>
        <dbReference type="Proteomes" id="UP000419144"/>
    </source>
</evidence>
<feature type="compositionally biased region" description="Polar residues" evidence="2">
    <location>
        <begin position="756"/>
        <end position="765"/>
    </location>
</feature>
<dbReference type="InterPro" id="IPR042063">
    <property type="entry name" value="Ubi_acti_E1_SCCH"/>
</dbReference>
<dbReference type="Gene3D" id="1.10.10.2660">
    <property type="entry name" value="Ubiquitin-activating enzyme E1, SCCH domain"/>
    <property type="match status" value="1"/>
</dbReference>
<dbReference type="InterPro" id="IPR000594">
    <property type="entry name" value="ThiF_NAD_FAD-bd"/>
</dbReference>
<dbReference type="Gene3D" id="3.40.50.720">
    <property type="entry name" value="NAD(P)-binding Rossmann-like Domain"/>
    <property type="match status" value="1"/>
</dbReference>
<evidence type="ECO:0000259" key="4">
    <source>
        <dbReference type="Pfam" id="PF14732"/>
    </source>
</evidence>
<gene>
    <name evidence="5" type="ORF">LtaPh_0802200</name>
</gene>
<dbReference type="Proteomes" id="UP000419144">
    <property type="component" value="Unassembled WGS sequence"/>
</dbReference>
<feature type="compositionally biased region" description="Low complexity" evidence="2">
    <location>
        <begin position="1028"/>
        <end position="1039"/>
    </location>
</feature>
<dbReference type="EMBL" id="BLBS01000009">
    <property type="protein sequence ID" value="GET86151.1"/>
    <property type="molecule type" value="Genomic_DNA"/>
</dbReference>
<dbReference type="VEuPathDB" id="TriTrypDB:LtaPh_0802200"/>
<reference evidence="5" key="1">
    <citation type="submission" date="2019-11" db="EMBL/GenBank/DDBJ databases">
        <title>Leishmania tarentolae CDS.</title>
        <authorList>
            <person name="Goto Y."/>
            <person name="Yamagishi J."/>
        </authorList>
    </citation>
    <scope>NUCLEOTIDE SEQUENCE [LARGE SCALE GENOMIC DNA]</scope>
    <source>
        <strain evidence="5">Parrot Tar II</strain>
    </source>
</reference>